<dbReference type="STRING" id="1286528.NHE_0089"/>
<comment type="cofactor">
    <cofactor evidence="7">
        <name>Zn(2+)</name>
        <dbReference type="ChEBI" id="CHEBI:29105"/>
    </cofactor>
    <text evidence="7">Binds 1 zinc ion per subunit.</text>
</comment>
<dbReference type="HAMAP" id="MF_00972">
    <property type="entry name" value="tRNA_aden_deaminase"/>
    <property type="match status" value="1"/>
</dbReference>
<feature type="binding site" evidence="7">
    <location>
        <position position="77"/>
    </location>
    <ligand>
        <name>Zn(2+)</name>
        <dbReference type="ChEBI" id="CHEBI:29105"/>
        <note>catalytic</note>
    </ligand>
</feature>
<dbReference type="InterPro" id="IPR016192">
    <property type="entry name" value="APOBEC/CMP_deaminase_Zn-bd"/>
</dbReference>
<dbReference type="OrthoDB" id="9802676at2"/>
<feature type="active site" description="Proton donor" evidence="7">
    <location>
        <position position="46"/>
    </location>
</feature>
<feature type="domain" description="CMP/dCMP-type deaminase" evidence="8">
    <location>
        <begin position="1"/>
        <end position="125"/>
    </location>
</feature>
<comment type="similarity">
    <text evidence="1">Belongs to the cytidine and deoxycytidylate deaminase family. ADAT2 subfamily.</text>
</comment>
<dbReference type="GO" id="GO:0052717">
    <property type="term" value="F:tRNA-specific adenosine-34 deaminase activity"/>
    <property type="evidence" value="ECO:0007669"/>
    <property type="project" value="UniProtKB-UniRule"/>
</dbReference>
<reference evidence="9 10" key="1">
    <citation type="submission" date="2014-03" db="EMBL/GenBank/DDBJ databases">
        <title>Sequencing and Comparison of Genomes and Transcriptome Profiles of Human Ehrlichiosis Agents.</title>
        <authorList>
            <person name="Lin M."/>
            <person name="Daugherty S.C."/>
            <person name="Nagaraj S."/>
            <person name="Cheng Z."/>
            <person name="Xiong Q."/>
            <person name="Lin F.-Y."/>
            <person name="Sengamalay N."/>
            <person name="Ott S."/>
            <person name="Godinez A."/>
            <person name="Tallon L.J."/>
            <person name="Sadzewicz L."/>
            <person name="Fraser C.M."/>
            <person name="Dunning Hotopp J.C."/>
            <person name="Rikihisa Y."/>
        </authorList>
    </citation>
    <scope>NUCLEOTIDE SEQUENCE [LARGE SCALE GENOMIC DNA]</scope>
    <source>
        <strain evidence="9 10">Oregon</strain>
    </source>
</reference>
<dbReference type="EC" id="3.5.4.33" evidence="7"/>
<accession>X5HL43</accession>
<dbReference type="AlphaFoldDB" id="X5HL43"/>
<evidence type="ECO:0000256" key="3">
    <source>
        <dbReference type="ARBA" id="ARBA00022723"/>
    </source>
</evidence>
<comment type="catalytic activity">
    <reaction evidence="6 7">
        <text>adenosine(34) in tRNA + H2O + H(+) = inosine(34) in tRNA + NH4(+)</text>
        <dbReference type="Rhea" id="RHEA:43168"/>
        <dbReference type="Rhea" id="RHEA-COMP:10373"/>
        <dbReference type="Rhea" id="RHEA-COMP:10374"/>
        <dbReference type="ChEBI" id="CHEBI:15377"/>
        <dbReference type="ChEBI" id="CHEBI:15378"/>
        <dbReference type="ChEBI" id="CHEBI:28938"/>
        <dbReference type="ChEBI" id="CHEBI:74411"/>
        <dbReference type="ChEBI" id="CHEBI:82852"/>
        <dbReference type="EC" id="3.5.4.33"/>
    </reaction>
</comment>
<organism evidence="9 10">
    <name type="scientific">Neorickettsia helminthoeca str. Oregon</name>
    <dbReference type="NCBI Taxonomy" id="1286528"/>
    <lineage>
        <taxon>Bacteria</taxon>
        <taxon>Pseudomonadati</taxon>
        <taxon>Pseudomonadota</taxon>
        <taxon>Alphaproteobacteria</taxon>
        <taxon>Rickettsiales</taxon>
        <taxon>Anaplasmataceae</taxon>
        <taxon>Neorickettsia</taxon>
    </lineage>
</organism>
<evidence type="ECO:0000256" key="6">
    <source>
        <dbReference type="ARBA" id="ARBA00048045"/>
    </source>
</evidence>
<protein>
    <recommendedName>
        <fullName evidence="7">tRNA-specific adenosine deaminase</fullName>
        <ecNumber evidence="7">3.5.4.33</ecNumber>
    </recommendedName>
</protein>
<evidence type="ECO:0000256" key="4">
    <source>
        <dbReference type="ARBA" id="ARBA00022801"/>
    </source>
</evidence>
<evidence type="ECO:0000256" key="1">
    <source>
        <dbReference type="ARBA" id="ARBA00010669"/>
    </source>
</evidence>
<comment type="function">
    <text evidence="7">Catalyzes the deamination of adenosine to inosine at the wobble position 34 of tRNA(Arg2).</text>
</comment>
<dbReference type="EMBL" id="CP007481">
    <property type="protein sequence ID" value="AHX11060.1"/>
    <property type="molecule type" value="Genomic_DNA"/>
</dbReference>
<dbReference type="GO" id="GO:0008270">
    <property type="term" value="F:zinc ion binding"/>
    <property type="evidence" value="ECO:0007669"/>
    <property type="project" value="UniProtKB-UniRule"/>
</dbReference>
<dbReference type="PANTHER" id="PTHR11079:SF179">
    <property type="entry name" value="TRNA(ADENINE(34)) DEAMINASE, CHLOROPLASTIC"/>
    <property type="match status" value="1"/>
</dbReference>
<dbReference type="SUPFAM" id="SSF53927">
    <property type="entry name" value="Cytidine deaminase-like"/>
    <property type="match status" value="1"/>
</dbReference>
<evidence type="ECO:0000256" key="7">
    <source>
        <dbReference type="HAMAP-Rule" id="MF_00972"/>
    </source>
</evidence>
<proteinExistence type="inferred from homology"/>
<dbReference type="KEGG" id="nhm:NHE_0089"/>
<gene>
    <name evidence="9" type="primary">codA</name>
    <name evidence="7" type="synonym">tadA</name>
    <name evidence="9" type="ORF">NHE_0089</name>
</gene>
<dbReference type="PROSITE" id="PS00903">
    <property type="entry name" value="CYT_DCMP_DEAMINASES_1"/>
    <property type="match status" value="1"/>
</dbReference>
<dbReference type="InterPro" id="IPR016193">
    <property type="entry name" value="Cytidine_deaminase-like"/>
</dbReference>
<feature type="binding site" evidence="7">
    <location>
        <position position="44"/>
    </location>
    <ligand>
        <name>Zn(2+)</name>
        <dbReference type="ChEBI" id="CHEBI:29105"/>
        <note>catalytic</note>
    </ligand>
</feature>
<evidence type="ECO:0000313" key="9">
    <source>
        <dbReference type="EMBL" id="AHX11060.1"/>
    </source>
</evidence>
<evidence type="ECO:0000256" key="2">
    <source>
        <dbReference type="ARBA" id="ARBA00022694"/>
    </source>
</evidence>
<keyword evidence="4 7" id="KW-0378">Hydrolase</keyword>
<keyword evidence="2 7" id="KW-0819">tRNA processing</keyword>
<dbReference type="PANTHER" id="PTHR11079">
    <property type="entry name" value="CYTOSINE DEAMINASE FAMILY MEMBER"/>
    <property type="match status" value="1"/>
</dbReference>
<sequence>MKLALEIARESDKEVPVGAVLVQDGVVVASSGNRMFRDSDPTAHAEMIVIKVALKKLGSGFLDEAELYVTLEPCPMCMYAISLSRIKALYFAAYDEKRGAISNCCLGNDVYFHIPQVYDGLMQEEASSLLSDFFKKLRNKKDST</sequence>
<dbReference type="PROSITE" id="PS51747">
    <property type="entry name" value="CYT_DCMP_DEAMINASES_2"/>
    <property type="match status" value="1"/>
</dbReference>
<dbReference type="CDD" id="cd01285">
    <property type="entry name" value="nucleoside_deaminase"/>
    <property type="match status" value="1"/>
</dbReference>
<dbReference type="Pfam" id="PF00383">
    <property type="entry name" value="dCMP_cyt_deam_1"/>
    <property type="match status" value="1"/>
</dbReference>
<keyword evidence="3 7" id="KW-0479">Metal-binding</keyword>
<dbReference type="Proteomes" id="UP000023755">
    <property type="component" value="Chromosome"/>
</dbReference>
<comment type="subunit">
    <text evidence="7">Homodimer.</text>
</comment>
<evidence type="ECO:0000313" key="10">
    <source>
        <dbReference type="Proteomes" id="UP000023755"/>
    </source>
</evidence>
<evidence type="ECO:0000256" key="5">
    <source>
        <dbReference type="ARBA" id="ARBA00022833"/>
    </source>
</evidence>
<keyword evidence="5 7" id="KW-0862">Zinc</keyword>
<name>X5HL43_9RICK</name>
<dbReference type="InterPro" id="IPR002125">
    <property type="entry name" value="CMP_dCMP_dom"/>
</dbReference>
<evidence type="ECO:0000259" key="8">
    <source>
        <dbReference type="PROSITE" id="PS51747"/>
    </source>
</evidence>
<dbReference type="InterPro" id="IPR028883">
    <property type="entry name" value="tRNA_aden_deaminase"/>
</dbReference>
<feature type="binding site" evidence="7">
    <location>
        <position position="74"/>
    </location>
    <ligand>
        <name>Zn(2+)</name>
        <dbReference type="ChEBI" id="CHEBI:29105"/>
        <note>catalytic</note>
    </ligand>
</feature>
<dbReference type="Gene3D" id="3.40.140.10">
    <property type="entry name" value="Cytidine Deaminase, domain 2"/>
    <property type="match status" value="1"/>
</dbReference>
<keyword evidence="10" id="KW-1185">Reference proteome</keyword>
<dbReference type="GO" id="GO:0002100">
    <property type="term" value="P:tRNA wobble adenosine to inosine editing"/>
    <property type="evidence" value="ECO:0007669"/>
    <property type="project" value="UniProtKB-UniRule"/>
</dbReference>
<dbReference type="HOGENOM" id="CLU_025810_3_2_5"/>